<evidence type="ECO:0000313" key="7">
    <source>
        <dbReference type="EMBL" id="GKU74044.1"/>
    </source>
</evidence>
<dbReference type="SUPFAM" id="SSF140459">
    <property type="entry name" value="PE/PPE dimer-like"/>
    <property type="match status" value="1"/>
</dbReference>
<dbReference type="PANTHER" id="PTHR46766">
    <property type="entry name" value="GLUTAMINE-RICH PROTEIN 2"/>
    <property type="match status" value="1"/>
</dbReference>
<dbReference type="RefSeq" id="WP_108921755.1">
    <property type="nucleotide sequence ID" value="NZ_BFCH01000016.1"/>
</dbReference>
<dbReference type="InterPro" id="IPR043641">
    <property type="entry name" value="PPE-PPW_C"/>
</dbReference>
<feature type="domain" description="PPE" evidence="4">
    <location>
        <begin position="6"/>
        <end position="166"/>
    </location>
</feature>
<dbReference type="Pfam" id="PF18878">
    <property type="entry name" value="PPE-PPW"/>
    <property type="match status" value="1"/>
</dbReference>
<sequence length="478" mass="48900">MTYPIWGAFPPEIHSALLSTGAGPGGLIAAAEAWRTLAVQYTDTATELTAILATTQAAAWEGPTAAQFVAGHQSYVLWLDHTSAVATATATKYETMAAAYASALGAMPTPAELSGNHALHAALVATNFFGVNTIPIAVNEGDYSRMWVQAAAVMGVYQAVSQAILSGTPVTSAAPHIVTTEATSLAAHTHHRFPDPTTLILQALRKFLKYLDNLITHFLPGPLGALISHALEWVIAFTSTQAFLIPAYSILDSLIYFGPFVAALGLLAPIALIGLAGAAGLDNPMALADQPQTALPREGQQLSPVAAGVAHVSAGPAASNSAAPGSPTSSTATATGAVPATGAGEVLYAVGGDPGGEGFTPTFGGKAAANTTASLPDASAVAGSSEAGAKRRRTRLRQHGRKHQFAYLNEDLDVAPPDDSAEAQYVAGAGATPLGFAGTIPKATAAHARGLTHFAGGEFDKTPLHPMLPHTWDASEKP</sequence>
<dbReference type="EMBL" id="BQYH01000028">
    <property type="protein sequence ID" value="GKU74044.1"/>
    <property type="molecule type" value="Genomic_DNA"/>
</dbReference>
<keyword evidence="3" id="KW-0812">Transmembrane</keyword>
<evidence type="ECO:0000256" key="1">
    <source>
        <dbReference type="ARBA" id="ARBA00010652"/>
    </source>
</evidence>
<feature type="domain" description="PPE-PPW subfamily C-terminal" evidence="5">
    <location>
        <begin position="429"/>
        <end position="472"/>
    </location>
</feature>
<evidence type="ECO:0000259" key="4">
    <source>
        <dbReference type="Pfam" id="PF00823"/>
    </source>
</evidence>
<evidence type="ECO:0000256" key="3">
    <source>
        <dbReference type="SAM" id="Phobius"/>
    </source>
</evidence>
<dbReference type="Proteomes" id="UP000245060">
    <property type="component" value="Unassembled WGS sequence"/>
</dbReference>
<dbReference type="InterPro" id="IPR038332">
    <property type="entry name" value="PPE_sf"/>
</dbReference>
<keyword evidence="3" id="KW-0472">Membrane</keyword>
<evidence type="ECO:0000313" key="6">
    <source>
        <dbReference type="EMBL" id="GBG37580.1"/>
    </source>
</evidence>
<dbReference type="GO" id="GO:0052572">
    <property type="term" value="P:response to host immune response"/>
    <property type="evidence" value="ECO:0007669"/>
    <property type="project" value="TreeGrafter"/>
</dbReference>
<feature type="transmembrane region" description="Helical" evidence="3">
    <location>
        <begin position="255"/>
        <end position="281"/>
    </location>
</feature>
<evidence type="ECO:0000313" key="9">
    <source>
        <dbReference type="Proteomes" id="UP001139505"/>
    </source>
</evidence>
<dbReference type="Gene3D" id="1.20.1260.20">
    <property type="entry name" value="PPE superfamily"/>
    <property type="match status" value="1"/>
</dbReference>
<accession>A0AA37PPR3</accession>
<name>A0AA37PPR3_9MYCO</name>
<feature type="region of interest" description="Disordered" evidence="2">
    <location>
        <begin position="316"/>
        <end position="336"/>
    </location>
</feature>
<dbReference type="PANTHER" id="PTHR46766:SF1">
    <property type="entry name" value="GLUTAMINE-RICH PROTEIN 2"/>
    <property type="match status" value="1"/>
</dbReference>
<keyword evidence="3" id="KW-1133">Transmembrane helix</keyword>
<protein>
    <submittedName>
        <fullName evidence="7">PPE family protein PPE37</fullName>
    </submittedName>
</protein>
<dbReference type="Pfam" id="PF00823">
    <property type="entry name" value="PPE"/>
    <property type="match status" value="1"/>
</dbReference>
<dbReference type="Proteomes" id="UP001139505">
    <property type="component" value="Unassembled WGS sequence"/>
</dbReference>
<dbReference type="AlphaFoldDB" id="A0AA37PPR3"/>
<comment type="caution">
    <text evidence="7">The sequence shown here is derived from an EMBL/GenBank/DDBJ whole genome shotgun (WGS) entry which is preliminary data.</text>
</comment>
<evidence type="ECO:0000313" key="8">
    <source>
        <dbReference type="Proteomes" id="UP000245060"/>
    </source>
</evidence>
<dbReference type="EMBL" id="BFCH01000016">
    <property type="protein sequence ID" value="GBG37580.1"/>
    <property type="molecule type" value="Genomic_DNA"/>
</dbReference>
<reference evidence="6" key="1">
    <citation type="journal article" date="2018" name="Genome Announc.">
        <title>Draft Genome Sequence of Mycobacterium montefiorense Isolated from Japanese Black Salamander (Hynobius nigrescens).</title>
        <authorList>
            <person name="Fukano H."/>
            <person name="Yoshida M."/>
            <person name="Shimizu A."/>
            <person name="Iwao H."/>
            <person name="Katayama Y."/>
            <person name="Omatsu T."/>
            <person name="Mizutani T."/>
            <person name="Kurata O."/>
            <person name="Wada S."/>
            <person name="Hoshino Y."/>
        </authorList>
    </citation>
    <scope>NUCLEOTIDE SEQUENCE</scope>
    <source>
        <strain evidence="6">BS</strain>
    </source>
</reference>
<evidence type="ECO:0000259" key="5">
    <source>
        <dbReference type="Pfam" id="PF18878"/>
    </source>
</evidence>
<gene>
    <name evidence="7" type="primary">PPE37</name>
    <name evidence="6" type="ORF">MmonteBS_19520</name>
    <name evidence="7" type="ORF">NJB18185_38150</name>
</gene>
<dbReference type="InterPro" id="IPR000030">
    <property type="entry name" value="PPE_dom"/>
</dbReference>
<reference evidence="7" key="4">
    <citation type="submission" date="2022-04" db="EMBL/GenBank/DDBJ databases">
        <authorList>
            <person name="Komine T."/>
            <person name="Fukano H."/>
            <person name="Wada S."/>
        </authorList>
    </citation>
    <scope>NUCLEOTIDE SEQUENCE</scope>
    <source>
        <strain evidence="7">NJB18185</strain>
    </source>
</reference>
<evidence type="ECO:0000256" key="2">
    <source>
        <dbReference type="SAM" id="MobiDB-lite"/>
    </source>
</evidence>
<proteinExistence type="inferred from homology"/>
<keyword evidence="8" id="KW-1185">Reference proteome</keyword>
<reference evidence="7" key="3">
    <citation type="journal article" date="2022" name="Microbiol. Resour. Announc.">
        <title>Draft Genome Sequences of Eight Mycobacterium montefiorense Strains Isolated from Salamanders in Captivity.</title>
        <authorList>
            <person name="Komine T."/>
            <person name="Ihara H."/>
            <person name="Fukano H."/>
            <person name="Hoshino Y."/>
            <person name="Kurata O."/>
            <person name="Wada S."/>
        </authorList>
    </citation>
    <scope>NUCLEOTIDE SEQUENCE</scope>
    <source>
        <strain evidence="7">NJB18185</strain>
    </source>
</reference>
<reference evidence="8" key="2">
    <citation type="submission" date="2018-04" db="EMBL/GenBank/DDBJ databases">
        <title>Draft genome sequence of Mycobacterium montefiorense isolated from Japanese black salamander.</title>
        <authorList>
            <person name="Fukano H."/>
            <person name="Yoshida M."/>
            <person name="Shimizu A."/>
            <person name="Iwao H."/>
            <person name="Kurata O."/>
            <person name="Katayama Y."/>
            <person name="Omatsu T."/>
            <person name="Mizutani T."/>
            <person name="Wada S."/>
            <person name="Hoshino Y."/>
        </authorList>
    </citation>
    <scope>NUCLEOTIDE SEQUENCE [LARGE SCALE GENOMIC DNA]</scope>
    <source>
        <strain evidence="8">BS</strain>
    </source>
</reference>
<comment type="similarity">
    <text evidence="1">Belongs to the mycobacterial PPE family.</text>
</comment>
<organism evidence="7 9">
    <name type="scientific">Mycobacterium montefiorense</name>
    <dbReference type="NCBI Taxonomy" id="154654"/>
    <lineage>
        <taxon>Bacteria</taxon>
        <taxon>Bacillati</taxon>
        <taxon>Actinomycetota</taxon>
        <taxon>Actinomycetes</taxon>
        <taxon>Mycobacteriales</taxon>
        <taxon>Mycobacteriaceae</taxon>
        <taxon>Mycobacterium</taxon>
        <taxon>Mycobacterium simiae complex</taxon>
    </lineage>
</organism>